<keyword evidence="2" id="KW-1185">Reference proteome</keyword>
<accession>A0A1R3G108</accession>
<name>A0A1R3G108_COCAP</name>
<dbReference type="OrthoDB" id="1739516at2759"/>
<gene>
    <name evidence="1" type="ORF">CCACVL1_29596</name>
</gene>
<comment type="caution">
    <text evidence="1">The sequence shown here is derived from an EMBL/GenBank/DDBJ whole genome shotgun (WGS) entry which is preliminary data.</text>
</comment>
<dbReference type="OMA" id="HYIYSST"/>
<dbReference type="AlphaFoldDB" id="A0A1R3G108"/>
<sequence length="111" mass="12254">MAKLSSSCKYDGTLSLGFSESEIDVARQLIRLCCNNDGNIDENGVVSGKRRRVPGDGFDGINRANSAAMVIEDNDDDLHLKPRKRKSKSIHYIYSSTKPIVVFNAKKICCS</sequence>
<evidence type="ECO:0000313" key="2">
    <source>
        <dbReference type="Proteomes" id="UP000188268"/>
    </source>
</evidence>
<reference evidence="1 2" key="1">
    <citation type="submission" date="2013-09" db="EMBL/GenBank/DDBJ databases">
        <title>Corchorus capsularis genome sequencing.</title>
        <authorList>
            <person name="Alam M."/>
            <person name="Haque M.S."/>
            <person name="Islam M.S."/>
            <person name="Emdad E.M."/>
            <person name="Islam M.M."/>
            <person name="Ahmed B."/>
            <person name="Halim A."/>
            <person name="Hossen Q.M.M."/>
            <person name="Hossain M.Z."/>
            <person name="Ahmed R."/>
            <person name="Khan M.M."/>
            <person name="Islam R."/>
            <person name="Rashid M.M."/>
            <person name="Khan S.A."/>
            <person name="Rahman M.S."/>
            <person name="Alam M."/>
        </authorList>
    </citation>
    <scope>NUCLEOTIDE SEQUENCE [LARGE SCALE GENOMIC DNA]</scope>
    <source>
        <strain evidence="2">cv. CVL-1</strain>
        <tissue evidence="1">Whole seedling</tissue>
    </source>
</reference>
<dbReference type="EMBL" id="AWWV01015697">
    <property type="protein sequence ID" value="OMO51776.1"/>
    <property type="molecule type" value="Genomic_DNA"/>
</dbReference>
<proteinExistence type="predicted"/>
<protein>
    <submittedName>
        <fullName evidence="1">Uncharacterized protein</fullName>
    </submittedName>
</protein>
<dbReference type="Gramene" id="OMO51776">
    <property type="protein sequence ID" value="OMO51776"/>
    <property type="gene ID" value="CCACVL1_29596"/>
</dbReference>
<evidence type="ECO:0000313" key="1">
    <source>
        <dbReference type="EMBL" id="OMO51776.1"/>
    </source>
</evidence>
<dbReference type="Proteomes" id="UP000188268">
    <property type="component" value="Unassembled WGS sequence"/>
</dbReference>
<organism evidence="1 2">
    <name type="scientific">Corchorus capsularis</name>
    <name type="common">Jute</name>
    <dbReference type="NCBI Taxonomy" id="210143"/>
    <lineage>
        <taxon>Eukaryota</taxon>
        <taxon>Viridiplantae</taxon>
        <taxon>Streptophyta</taxon>
        <taxon>Embryophyta</taxon>
        <taxon>Tracheophyta</taxon>
        <taxon>Spermatophyta</taxon>
        <taxon>Magnoliopsida</taxon>
        <taxon>eudicotyledons</taxon>
        <taxon>Gunneridae</taxon>
        <taxon>Pentapetalae</taxon>
        <taxon>rosids</taxon>
        <taxon>malvids</taxon>
        <taxon>Malvales</taxon>
        <taxon>Malvaceae</taxon>
        <taxon>Grewioideae</taxon>
        <taxon>Apeibeae</taxon>
        <taxon>Corchorus</taxon>
    </lineage>
</organism>